<evidence type="ECO:0000313" key="3">
    <source>
        <dbReference type="Proteomes" id="UP000070501"/>
    </source>
</evidence>
<feature type="compositionally biased region" description="Polar residues" evidence="1">
    <location>
        <begin position="7"/>
        <end position="18"/>
    </location>
</feature>
<name>A0A136IIQ7_9PEZI</name>
<accession>A0A136IIQ7</accession>
<organism evidence="2 3">
    <name type="scientific">Microdochium bolleyi</name>
    <dbReference type="NCBI Taxonomy" id="196109"/>
    <lineage>
        <taxon>Eukaryota</taxon>
        <taxon>Fungi</taxon>
        <taxon>Dikarya</taxon>
        <taxon>Ascomycota</taxon>
        <taxon>Pezizomycotina</taxon>
        <taxon>Sordariomycetes</taxon>
        <taxon>Xylariomycetidae</taxon>
        <taxon>Xylariales</taxon>
        <taxon>Microdochiaceae</taxon>
        <taxon>Microdochium</taxon>
    </lineage>
</organism>
<proteinExistence type="predicted"/>
<evidence type="ECO:0000313" key="2">
    <source>
        <dbReference type="EMBL" id="KXJ84877.1"/>
    </source>
</evidence>
<dbReference type="Proteomes" id="UP000070501">
    <property type="component" value="Unassembled WGS sequence"/>
</dbReference>
<dbReference type="OrthoDB" id="5132737at2759"/>
<feature type="region of interest" description="Disordered" evidence="1">
    <location>
        <begin position="1"/>
        <end position="92"/>
    </location>
</feature>
<dbReference type="EMBL" id="KQ964316">
    <property type="protein sequence ID" value="KXJ84877.1"/>
    <property type="molecule type" value="Genomic_DNA"/>
</dbReference>
<dbReference type="STRING" id="196109.A0A136IIQ7"/>
<feature type="region of interest" description="Disordered" evidence="1">
    <location>
        <begin position="126"/>
        <end position="161"/>
    </location>
</feature>
<gene>
    <name evidence="2" type="ORF">Micbo1qcDRAFT_169867</name>
</gene>
<feature type="compositionally biased region" description="Basic and acidic residues" evidence="1">
    <location>
        <begin position="148"/>
        <end position="161"/>
    </location>
</feature>
<feature type="compositionally biased region" description="Basic and acidic residues" evidence="1">
    <location>
        <begin position="59"/>
        <end position="70"/>
    </location>
</feature>
<dbReference type="InParanoid" id="A0A136IIQ7"/>
<evidence type="ECO:0000256" key="1">
    <source>
        <dbReference type="SAM" id="MobiDB-lite"/>
    </source>
</evidence>
<reference evidence="3" key="1">
    <citation type="submission" date="2016-02" db="EMBL/GenBank/DDBJ databases">
        <title>Draft genome sequence of Microdochium bolleyi, a fungal endophyte of beachgrass.</title>
        <authorList>
            <consortium name="DOE Joint Genome Institute"/>
            <person name="David A.S."/>
            <person name="May G."/>
            <person name="Haridas S."/>
            <person name="Lim J."/>
            <person name="Wang M."/>
            <person name="Labutti K."/>
            <person name="Lipzen A."/>
            <person name="Barry K."/>
            <person name="Grigoriev I.V."/>
        </authorList>
    </citation>
    <scope>NUCLEOTIDE SEQUENCE [LARGE SCALE GENOMIC DNA]</scope>
    <source>
        <strain evidence="3">J235TASD1</strain>
    </source>
</reference>
<dbReference type="AlphaFoldDB" id="A0A136IIQ7"/>
<sequence length="213" mass="24529">MQHIRPPSSSVAMAQTQAKIAAQDARSFPGDQVSQRSASMPGPRRCNTHPSSPTSERAFINDRARKRIIEDTSNYASQPPLKRLRPSVEESSLADRRIGYAVEYWTREGTWPPYFEHDMEHALARKRSLPSLRRKRSDSSTPTTPSDQKPREEKSAQYRDSRYETLLNTKSTYMIKSKLDNVLHKWVDHPSGWISLRALVRWCLSYFNHNASN</sequence>
<feature type="compositionally biased region" description="Basic residues" evidence="1">
    <location>
        <begin position="126"/>
        <end position="136"/>
    </location>
</feature>
<keyword evidence="3" id="KW-1185">Reference proteome</keyword>
<protein>
    <submittedName>
        <fullName evidence="2">Uncharacterized protein</fullName>
    </submittedName>
</protein>